<dbReference type="Proteomes" id="UP001604002">
    <property type="component" value="Unassembled WGS sequence"/>
</dbReference>
<feature type="transmembrane region" description="Helical" evidence="7">
    <location>
        <begin position="410"/>
        <end position="432"/>
    </location>
</feature>
<keyword evidence="3" id="KW-1003">Cell membrane</keyword>
<feature type="transmembrane region" description="Helical" evidence="7">
    <location>
        <begin position="115"/>
        <end position="138"/>
    </location>
</feature>
<dbReference type="EMBL" id="JBAFVH010000006">
    <property type="protein sequence ID" value="MFG1372792.1"/>
    <property type="molecule type" value="Genomic_DNA"/>
</dbReference>
<keyword evidence="5 7" id="KW-1133">Transmembrane helix</keyword>
<gene>
    <name evidence="8" type="ORF">V5F32_11505</name>
</gene>
<comment type="caution">
    <text evidence="8">The sequence shown here is derived from an EMBL/GenBank/DDBJ whole genome shotgun (WGS) entry which is preliminary data.</text>
</comment>
<evidence type="ECO:0000313" key="9">
    <source>
        <dbReference type="Proteomes" id="UP001604002"/>
    </source>
</evidence>
<evidence type="ECO:0000256" key="4">
    <source>
        <dbReference type="ARBA" id="ARBA00022692"/>
    </source>
</evidence>
<comment type="subcellular location">
    <subcellularLocation>
        <location evidence="1">Cell inner membrane</location>
        <topology evidence="1">Multi-pass membrane protein</topology>
    </subcellularLocation>
</comment>
<feature type="transmembrane region" description="Helical" evidence="7">
    <location>
        <begin position="38"/>
        <end position="59"/>
    </location>
</feature>
<keyword evidence="2" id="KW-0813">Transport</keyword>
<protein>
    <submittedName>
        <fullName evidence="8">MATE family efflux transporter</fullName>
    </submittedName>
</protein>
<dbReference type="PANTHER" id="PTHR43549">
    <property type="entry name" value="MULTIDRUG RESISTANCE PROTEIN YPNP-RELATED"/>
    <property type="match status" value="1"/>
</dbReference>
<dbReference type="Pfam" id="PF01554">
    <property type="entry name" value="MatE"/>
    <property type="match status" value="2"/>
</dbReference>
<evidence type="ECO:0000256" key="2">
    <source>
        <dbReference type="ARBA" id="ARBA00022448"/>
    </source>
</evidence>
<reference evidence="8 9" key="1">
    <citation type="submission" date="2024-02" db="EMBL/GenBank/DDBJ databases">
        <title>Expansion and revision of Xanthobacter and proposal of Roseixanthobacter gen. nov.</title>
        <authorList>
            <person name="Soltysiak M.P.M."/>
            <person name="Jalihal A."/>
            <person name="Ory A."/>
            <person name="Chrisophersen C."/>
            <person name="Lee A.D."/>
            <person name="Boulton J."/>
            <person name="Springer M."/>
        </authorList>
    </citation>
    <scope>NUCLEOTIDE SEQUENCE [LARGE SCALE GENOMIC DNA]</scope>
    <source>
        <strain evidence="8 9">23A</strain>
    </source>
</reference>
<evidence type="ECO:0000256" key="5">
    <source>
        <dbReference type="ARBA" id="ARBA00022989"/>
    </source>
</evidence>
<dbReference type="PIRSF" id="PIRSF006603">
    <property type="entry name" value="DinF"/>
    <property type="match status" value="1"/>
</dbReference>
<feature type="transmembrane region" description="Helical" evidence="7">
    <location>
        <begin position="382"/>
        <end position="403"/>
    </location>
</feature>
<evidence type="ECO:0000313" key="8">
    <source>
        <dbReference type="EMBL" id="MFG1372792.1"/>
    </source>
</evidence>
<proteinExistence type="predicted"/>
<dbReference type="RefSeq" id="WP_393992649.1">
    <property type="nucleotide sequence ID" value="NZ_JBAFVH010000006.1"/>
</dbReference>
<sequence length="467" mass="47382">MLRPPRDEAAPADVASAETAPAVDARTRRLLEAPIVPLLIRLAWPNVLIMLAQASAGLIETFWVAKLGTDALAAMALVFPAVMLMTTLSAGALGGSISSAVARALGAGRREAADALVLHALALSFVFGISFAAIFLQFGRQIYGALGGSGGALEAALLYSNVVFLGTPLTWTMNGLASVVRGTGNMLVPAIVICVGVALLIPISPLLIFGFGPIPGLGIVGGGLALVAYSAGGTAVLAGYILSGRNAARLRWVRLDWAALSSITRVGALSSLQSIQTNVIVAGATALVAIHGGVDAVAGFGTGVRLEYLLIPLIFGIGAPMVAMVGTNFGAGRGERAMGIALAGAGLAFLVTQAIGLAAAAFPEVWLSLFSAEPGMIAAGSSYLRIVGPFYGFFGIGLALYFAAQGTGRLFWPVLAGFLRVAIGLGGGWVALRLTGSIAALFAALSAALLVYAATVLAAVGSRAWLR</sequence>
<dbReference type="InterPro" id="IPR002528">
    <property type="entry name" value="MATE_fam"/>
</dbReference>
<feature type="transmembrane region" description="Helical" evidence="7">
    <location>
        <begin position="71"/>
        <end position="94"/>
    </location>
</feature>
<evidence type="ECO:0000256" key="7">
    <source>
        <dbReference type="SAM" id="Phobius"/>
    </source>
</evidence>
<feature type="transmembrane region" description="Helical" evidence="7">
    <location>
        <begin position="158"/>
        <end position="180"/>
    </location>
</feature>
<feature type="transmembrane region" description="Helical" evidence="7">
    <location>
        <begin position="339"/>
        <end position="362"/>
    </location>
</feature>
<dbReference type="InterPro" id="IPR048279">
    <property type="entry name" value="MdtK-like"/>
</dbReference>
<dbReference type="InterPro" id="IPR052031">
    <property type="entry name" value="Membrane_Transporter-Flippase"/>
</dbReference>
<keyword evidence="4 7" id="KW-0812">Transmembrane</keyword>
<feature type="transmembrane region" description="Helical" evidence="7">
    <location>
        <begin position="308"/>
        <end position="327"/>
    </location>
</feature>
<organism evidence="8 9">
    <name type="scientific">Xanthobacter oligotrophicus</name>
    <dbReference type="NCBI Taxonomy" id="2607286"/>
    <lineage>
        <taxon>Bacteria</taxon>
        <taxon>Pseudomonadati</taxon>
        <taxon>Pseudomonadota</taxon>
        <taxon>Alphaproteobacteria</taxon>
        <taxon>Hyphomicrobiales</taxon>
        <taxon>Xanthobacteraceae</taxon>
        <taxon>Xanthobacter</taxon>
    </lineage>
</organism>
<dbReference type="PANTHER" id="PTHR43549:SF3">
    <property type="entry name" value="MULTIDRUG RESISTANCE PROTEIN YPNP-RELATED"/>
    <property type="match status" value="1"/>
</dbReference>
<evidence type="ECO:0000256" key="3">
    <source>
        <dbReference type="ARBA" id="ARBA00022475"/>
    </source>
</evidence>
<feature type="transmembrane region" description="Helical" evidence="7">
    <location>
        <begin position="187"/>
        <end position="211"/>
    </location>
</feature>
<accession>A0ABW6ZVN5</accession>
<evidence type="ECO:0000256" key="1">
    <source>
        <dbReference type="ARBA" id="ARBA00004429"/>
    </source>
</evidence>
<keyword evidence="9" id="KW-1185">Reference proteome</keyword>
<keyword evidence="6 7" id="KW-0472">Membrane</keyword>
<feature type="transmembrane region" description="Helical" evidence="7">
    <location>
        <begin position="279"/>
        <end position="302"/>
    </location>
</feature>
<name>A0ABW6ZVN5_9HYPH</name>
<feature type="transmembrane region" description="Helical" evidence="7">
    <location>
        <begin position="217"/>
        <end position="242"/>
    </location>
</feature>
<evidence type="ECO:0000256" key="6">
    <source>
        <dbReference type="ARBA" id="ARBA00023136"/>
    </source>
</evidence>
<feature type="transmembrane region" description="Helical" evidence="7">
    <location>
        <begin position="438"/>
        <end position="460"/>
    </location>
</feature>